<dbReference type="InterPro" id="IPR025961">
    <property type="entry name" value="Metal_resist"/>
</dbReference>
<dbReference type="Proteomes" id="UP001549036">
    <property type="component" value="Unassembled WGS sequence"/>
</dbReference>
<dbReference type="Pfam" id="PF13801">
    <property type="entry name" value="Metal_resist"/>
    <property type="match status" value="1"/>
</dbReference>
<gene>
    <name evidence="1" type="ORF">ABID26_006535</name>
</gene>
<sequence length="134" mass="14529">MTRRSWMWAAVLVVLALSLALNFFFIGYAAHGLRQAVAARGLIAEIAGAYSPQVRREFRTVMRVNRARTFEALRELRAARADLAAAEKAEPFDEAAVTKAMAAVRVATTNLQATVQGYLLIAMKNVHAKPAGGG</sequence>
<evidence type="ECO:0000313" key="1">
    <source>
        <dbReference type="EMBL" id="MET3597111.1"/>
    </source>
</evidence>
<name>A0ABV2I2J3_9HYPH</name>
<proteinExistence type="predicted"/>
<evidence type="ECO:0000313" key="2">
    <source>
        <dbReference type="Proteomes" id="UP001549036"/>
    </source>
</evidence>
<keyword evidence="2" id="KW-1185">Reference proteome</keyword>
<comment type="caution">
    <text evidence="1">The sequence shown here is derived from an EMBL/GenBank/DDBJ whole genome shotgun (WGS) entry which is preliminary data.</text>
</comment>
<reference evidence="1 2" key="1">
    <citation type="submission" date="2024-06" db="EMBL/GenBank/DDBJ databases">
        <title>Genomic Encyclopedia of Type Strains, Phase IV (KMG-IV): sequencing the most valuable type-strain genomes for metagenomic binning, comparative biology and taxonomic classification.</title>
        <authorList>
            <person name="Goeker M."/>
        </authorList>
    </citation>
    <scope>NUCLEOTIDE SEQUENCE [LARGE SCALE GENOMIC DNA]</scope>
    <source>
        <strain evidence="1 2">DSM 29846</strain>
    </source>
</reference>
<dbReference type="EMBL" id="JBEPLM010000020">
    <property type="protein sequence ID" value="MET3597111.1"/>
    <property type="molecule type" value="Genomic_DNA"/>
</dbReference>
<accession>A0ABV2I2J3</accession>
<dbReference type="RefSeq" id="WP_292372752.1">
    <property type="nucleotide sequence ID" value="NZ_JBEPLM010000020.1"/>
</dbReference>
<protein>
    <submittedName>
        <fullName evidence="1">Membrane protein</fullName>
    </submittedName>
</protein>
<organism evidence="1 2">
    <name type="scientific">Mesorhizobium shonense</name>
    <dbReference type="NCBI Taxonomy" id="1209948"/>
    <lineage>
        <taxon>Bacteria</taxon>
        <taxon>Pseudomonadati</taxon>
        <taxon>Pseudomonadota</taxon>
        <taxon>Alphaproteobacteria</taxon>
        <taxon>Hyphomicrobiales</taxon>
        <taxon>Phyllobacteriaceae</taxon>
        <taxon>Mesorhizobium</taxon>
    </lineage>
</organism>